<dbReference type="EMBL" id="JAUUUU010000001">
    <property type="protein sequence ID" value="MDP1519650.1"/>
    <property type="molecule type" value="Genomic_DNA"/>
</dbReference>
<organism evidence="1 2">
    <name type="scientific">Porticoccus litoralis</name>
    <dbReference type="NCBI Taxonomy" id="434086"/>
    <lineage>
        <taxon>Bacteria</taxon>
        <taxon>Pseudomonadati</taxon>
        <taxon>Pseudomonadota</taxon>
        <taxon>Gammaproteobacteria</taxon>
        <taxon>Cellvibrionales</taxon>
        <taxon>Porticoccaceae</taxon>
        <taxon>Porticoccus</taxon>
    </lineage>
</organism>
<gene>
    <name evidence="1" type="ORF">Q8A57_01540</name>
</gene>
<reference evidence="1" key="2">
    <citation type="submission" date="2023-08" db="EMBL/GenBank/DDBJ databases">
        <authorList>
            <person name="Luo J."/>
        </authorList>
    </citation>
    <scope>NUCLEOTIDE SEQUENCE</scope>
    <source>
        <strain evidence="1">DSM 25064</strain>
    </source>
</reference>
<proteinExistence type="predicted"/>
<dbReference type="Proteomes" id="UP001178354">
    <property type="component" value="Unassembled WGS sequence"/>
</dbReference>
<keyword evidence="2" id="KW-1185">Reference proteome</keyword>
<comment type="caution">
    <text evidence="1">The sequence shown here is derived from an EMBL/GenBank/DDBJ whole genome shotgun (WGS) entry which is preliminary data.</text>
</comment>
<protein>
    <submittedName>
        <fullName evidence="1">Uncharacterized protein</fullName>
    </submittedName>
</protein>
<sequence length="137" mass="16657">MGYLAAIFLTISALIVFFPVFRNIKKELEQIHNEALDKMDHFLQEIDNPTAFTFYTNKHPYVWCKTNLKDIQMELQKTKYSRQLDPRRFTIKIDHEKKLAYFVQHPFDETFDWDNVKLVHYEEWIKNKKPISEERKS</sequence>
<evidence type="ECO:0000313" key="2">
    <source>
        <dbReference type="Proteomes" id="UP001178354"/>
    </source>
</evidence>
<reference evidence="1" key="1">
    <citation type="journal article" date="2010" name="Int. J. Syst. Evol. Microbiol.">
        <title>Porticoccus litoralis gen. nov., sp. nov., a gammaproteobacterium isolated from the Yellow Sea.</title>
        <authorList>
            <person name="Oh H.M."/>
            <person name="Kim H."/>
            <person name="Kim K.M."/>
            <person name="Min G.S."/>
            <person name="Cho J.C."/>
        </authorList>
    </citation>
    <scope>NUCLEOTIDE SEQUENCE</scope>
    <source>
        <strain evidence="1">DSM 25064</strain>
    </source>
</reference>
<name>A0AAW8B245_9GAMM</name>
<dbReference type="AlphaFoldDB" id="A0AAW8B245"/>
<dbReference type="RefSeq" id="WP_305169162.1">
    <property type="nucleotide sequence ID" value="NZ_JAUUUU010000001.1"/>
</dbReference>
<accession>A0AAW8B245</accession>
<evidence type="ECO:0000313" key="1">
    <source>
        <dbReference type="EMBL" id="MDP1519650.1"/>
    </source>
</evidence>